<name>A0AB39KP09_9CAUL</name>
<dbReference type="GO" id="GO:0006749">
    <property type="term" value="P:glutathione metabolic process"/>
    <property type="evidence" value="ECO:0007669"/>
    <property type="project" value="TreeGrafter"/>
</dbReference>
<dbReference type="InterPro" id="IPR010987">
    <property type="entry name" value="Glutathione-S-Trfase_C-like"/>
</dbReference>
<organism evidence="4">
    <name type="scientific">Caulobacter sp. 73W</name>
    <dbReference type="NCBI Taxonomy" id="3161137"/>
    <lineage>
        <taxon>Bacteria</taxon>
        <taxon>Pseudomonadati</taxon>
        <taxon>Pseudomonadota</taxon>
        <taxon>Alphaproteobacteria</taxon>
        <taxon>Caulobacterales</taxon>
        <taxon>Caulobacteraceae</taxon>
        <taxon>Caulobacter</taxon>
    </lineage>
</organism>
<dbReference type="SUPFAM" id="SSF47616">
    <property type="entry name" value="GST C-terminal domain-like"/>
    <property type="match status" value="1"/>
</dbReference>
<dbReference type="InterPro" id="IPR036249">
    <property type="entry name" value="Thioredoxin-like_sf"/>
</dbReference>
<keyword evidence="4" id="KW-0413">Isomerase</keyword>
<dbReference type="PANTHER" id="PTHR42673:SF21">
    <property type="entry name" value="GLUTATHIONE S-TRANSFERASE YFCF"/>
    <property type="match status" value="1"/>
</dbReference>
<dbReference type="GO" id="GO:0016034">
    <property type="term" value="F:maleylacetoacetate isomerase activity"/>
    <property type="evidence" value="ECO:0007669"/>
    <property type="project" value="UniProtKB-EC"/>
</dbReference>
<dbReference type="Gene3D" id="3.40.30.10">
    <property type="entry name" value="Glutaredoxin"/>
    <property type="match status" value="1"/>
</dbReference>
<dbReference type="GO" id="GO:0004364">
    <property type="term" value="F:glutathione transferase activity"/>
    <property type="evidence" value="ECO:0007669"/>
    <property type="project" value="TreeGrafter"/>
</dbReference>
<accession>A0AB39KP09</accession>
<dbReference type="AlphaFoldDB" id="A0AB39KP09"/>
<dbReference type="Gene3D" id="1.20.1050.10">
    <property type="match status" value="1"/>
</dbReference>
<dbReference type="GO" id="GO:0006559">
    <property type="term" value="P:L-phenylalanine catabolic process"/>
    <property type="evidence" value="ECO:0007669"/>
    <property type="project" value="TreeGrafter"/>
</dbReference>
<dbReference type="GO" id="GO:0005737">
    <property type="term" value="C:cytoplasm"/>
    <property type="evidence" value="ECO:0007669"/>
    <property type="project" value="InterPro"/>
</dbReference>
<dbReference type="PANTHER" id="PTHR42673">
    <property type="entry name" value="MALEYLACETOACETATE ISOMERASE"/>
    <property type="match status" value="1"/>
</dbReference>
<proteinExistence type="inferred from homology"/>
<dbReference type="EC" id="5.2.1.2" evidence="4"/>
<evidence type="ECO:0000313" key="4">
    <source>
        <dbReference type="EMBL" id="XDO95261.1"/>
    </source>
</evidence>
<dbReference type="SUPFAM" id="SSF52833">
    <property type="entry name" value="Thioredoxin-like"/>
    <property type="match status" value="1"/>
</dbReference>
<dbReference type="NCBIfam" id="TIGR01262">
    <property type="entry name" value="maiA"/>
    <property type="match status" value="1"/>
</dbReference>
<dbReference type="Pfam" id="PF13410">
    <property type="entry name" value="GST_C_2"/>
    <property type="match status" value="1"/>
</dbReference>
<feature type="domain" description="GST C-terminal" evidence="3">
    <location>
        <begin position="87"/>
        <end position="215"/>
    </location>
</feature>
<dbReference type="EMBL" id="CP158375">
    <property type="protein sequence ID" value="XDO95261.1"/>
    <property type="molecule type" value="Genomic_DNA"/>
</dbReference>
<dbReference type="Pfam" id="PF13417">
    <property type="entry name" value="GST_N_3"/>
    <property type="match status" value="1"/>
</dbReference>
<dbReference type="InterPro" id="IPR040079">
    <property type="entry name" value="Glutathione_S-Trfase"/>
</dbReference>
<dbReference type="PROSITE" id="PS50404">
    <property type="entry name" value="GST_NTER"/>
    <property type="match status" value="1"/>
</dbReference>
<dbReference type="InterPro" id="IPR004045">
    <property type="entry name" value="Glutathione_S-Trfase_N"/>
</dbReference>
<dbReference type="InterPro" id="IPR034333">
    <property type="entry name" value="GST_Zeta_N"/>
</dbReference>
<evidence type="ECO:0000259" key="3">
    <source>
        <dbReference type="PROSITE" id="PS50405"/>
    </source>
</evidence>
<dbReference type="InterPro" id="IPR034330">
    <property type="entry name" value="GST_Zeta_C"/>
</dbReference>
<reference evidence="4" key="1">
    <citation type="submission" date="2024-06" db="EMBL/GenBank/DDBJ databases">
        <title>Caulobacter inopinatus, sp. nov.</title>
        <authorList>
            <person name="Donachie S.P."/>
        </authorList>
    </citation>
    <scope>NUCLEOTIDE SEQUENCE</scope>
    <source>
        <strain evidence="4">73W</strain>
    </source>
</reference>
<comment type="similarity">
    <text evidence="1">Belongs to the GST superfamily. Zeta family.</text>
</comment>
<dbReference type="SFLD" id="SFLDG00358">
    <property type="entry name" value="Main_(cytGST)"/>
    <property type="match status" value="1"/>
</dbReference>
<evidence type="ECO:0000256" key="1">
    <source>
        <dbReference type="ARBA" id="ARBA00010007"/>
    </source>
</evidence>
<protein>
    <submittedName>
        <fullName evidence="4">Maleylacetoacetate isomerase</fullName>
        <ecNumber evidence="4">5.2.1.2</ecNumber>
    </submittedName>
</protein>
<dbReference type="CDD" id="cd03191">
    <property type="entry name" value="GST_C_Zeta"/>
    <property type="match status" value="1"/>
</dbReference>
<sequence>MNLILHNYWRSSASFRVRIALNLKGLEFEQRGVNLLAGDQQSEAFKALNPQGFVPALETDGKIITQSLAILEWLEDTYPEPPLMPDDDDGRALVRSMAMIVACDIHPLNNLRVLNSLRADLGADDEQVKAWVARWIAPGFEALDGMIARHGQGWCYGDAPGLADCYLIPQVYNANRFGLDLAPYPHIREVVAEAAEHAAFAAAHPDMQPEAANASA</sequence>
<feature type="domain" description="GST N-terminal" evidence="2">
    <location>
        <begin position="1"/>
        <end position="82"/>
    </location>
</feature>
<evidence type="ECO:0000259" key="2">
    <source>
        <dbReference type="PROSITE" id="PS50404"/>
    </source>
</evidence>
<dbReference type="SFLD" id="SFLDS00019">
    <property type="entry name" value="Glutathione_Transferase_(cytos"/>
    <property type="match status" value="1"/>
</dbReference>
<dbReference type="InterPro" id="IPR036282">
    <property type="entry name" value="Glutathione-S-Trfase_C_sf"/>
</dbReference>
<dbReference type="PROSITE" id="PS50405">
    <property type="entry name" value="GST_CTER"/>
    <property type="match status" value="1"/>
</dbReference>
<dbReference type="CDD" id="cd03042">
    <property type="entry name" value="GST_N_Zeta"/>
    <property type="match status" value="1"/>
</dbReference>
<dbReference type="InterPro" id="IPR005955">
    <property type="entry name" value="GST_Zeta"/>
</dbReference>
<gene>
    <name evidence="4" type="primary">maiA</name>
    <name evidence="4" type="ORF">ABOZ73_10540</name>
</gene>
<dbReference type="RefSeq" id="WP_369058113.1">
    <property type="nucleotide sequence ID" value="NZ_CP158375.1"/>
</dbReference>